<dbReference type="InterPro" id="IPR003615">
    <property type="entry name" value="HNH_nuc"/>
</dbReference>
<dbReference type="Gene3D" id="1.10.30.50">
    <property type="match status" value="1"/>
</dbReference>
<dbReference type="CDD" id="cd00085">
    <property type="entry name" value="HNHc"/>
    <property type="match status" value="1"/>
</dbReference>
<dbReference type="EMBL" id="NXII01000031">
    <property type="protein sequence ID" value="RXI37263.1"/>
    <property type="molecule type" value="Genomic_DNA"/>
</dbReference>
<dbReference type="RefSeq" id="WP_129014617.1">
    <property type="nucleotide sequence ID" value="NZ_CBCSEI010000027.1"/>
</dbReference>
<dbReference type="GO" id="GO:0003676">
    <property type="term" value="F:nucleic acid binding"/>
    <property type="evidence" value="ECO:0007669"/>
    <property type="project" value="InterPro"/>
</dbReference>
<gene>
    <name evidence="1" type="ORF">CP963_13235</name>
</gene>
<keyword evidence="1" id="KW-0255">Endonuclease</keyword>
<evidence type="ECO:0000313" key="1">
    <source>
        <dbReference type="EMBL" id="RXI37263.1"/>
    </source>
</evidence>
<dbReference type="InterPro" id="IPR002711">
    <property type="entry name" value="HNH"/>
</dbReference>
<sequence length="207" mass="24471">MILDIEFVIYSCLLLSSVLPLYIYRKTIFKSYYSISSDNFDLFLKDIKIYMEKNYPKIKIDYSIVQKTKNDQNIELRKTLLIENIIEQFYNFDYKKETQKSISRDKLWVGYDEKSKSNPKLPSDWTQRKDMAHRRDNRVCNRCGRMLLTTSDTYINFVRSIENGGGYNFENLICLCIDCNKILNSKNPKGTISSLSINDKLYNIAKH</sequence>
<dbReference type="GO" id="GO:0004519">
    <property type="term" value="F:endonuclease activity"/>
    <property type="evidence" value="ECO:0007669"/>
    <property type="project" value="UniProtKB-KW"/>
</dbReference>
<name>A0A6M8NPU1_9BACT</name>
<organism evidence="1 2">
    <name type="scientific">Arcobacter cloacae</name>
    <dbReference type="NCBI Taxonomy" id="1054034"/>
    <lineage>
        <taxon>Bacteria</taxon>
        <taxon>Pseudomonadati</taxon>
        <taxon>Campylobacterota</taxon>
        <taxon>Epsilonproteobacteria</taxon>
        <taxon>Campylobacterales</taxon>
        <taxon>Arcobacteraceae</taxon>
        <taxon>Arcobacter</taxon>
    </lineage>
</organism>
<keyword evidence="1" id="KW-0378">Hydrolase</keyword>
<keyword evidence="2" id="KW-1185">Reference proteome</keyword>
<dbReference type="Pfam" id="PF01844">
    <property type="entry name" value="HNH"/>
    <property type="match status" value="1"/>
</dbReference>
<dbReference type="AlphaFoldDB" id="A0A6M8NPU1"/>
<reference evidence="1 2" key="1">
    <citation type="submission" date="2017-09" db="EMBL/GenBank/DDBJ databases">
        <title>Genomics of the genus Arcobacter.</title>
        <authorList>
            <person name="Perez-Cataluna A."/>
            <person name="Figueras M.J."/>
            <person name="Salas-Masso N."/>
        </authorList>
    </citation>
    <scope>NUCLEOTIDE SEQUENCE [LARGE SCALE GENOMIC DNA]</scope>
    <source>
        <strain evidence="1 2">CECT 7834</strain>
    </source>
</reference>
<protein>
    <submittedName>
        <fullName evidence="1">HNH endonuclease</fullName>
    </submittedName>
</protein>
<accession>A0A6M8NPU1</accession>
<evidence type="ECO:0000313" key="2">
    <source>
        <dbReference type="Proteomes" id="UP000290378"/>
    </source>
</evidence>
<proteinExistence type="predicted"/>
<comment type="caution">
    <text evidence="1">The sequence shown here is derived from an EMBL/GenBank/DDBJ whole genome shotgun (WGS) entry which is preliminary data.</text>
</comment>
<dbReference type="Proteomes" id="UP000290378">
    <property type="component" value="Unassembled WGS sequence"/>
</dbReference>
<keyword evidence="1" id="KW-0540">Nuclease</keyword>
<dbReference type="GO" id="GO:0008270">
    <property type="term" value="F:zinc ion binding"/>
    <property type="evidence" value="ECO:0007669"/>
    <property type="project" value="InterPro"/>
</dbReference>